<dbReference type="SUPFAM" id="SSF56672">
    <property type="entry name" value="DNA/RNA polymerases"/>
    <property type="match status" value="1"/>
</dbReference>
<dbReference type="AlphaFoldDB" id="A0AAV2EAY7"/>
<dbReference type="EMBL" id="OZ034817">
    <property type="protein sequence ID" value="CAL1383059.1"/>
    <property type="molecule type" value="Genomic_DNA"/>
</dbReference>
<dbReference type="Proteomes" id="UP001497516">
    <property type="component" value="Chromosome 4"/>
</dbReference>
<dbReference type="InterPro" id="IPR000477">
    <property type="entry name" value="RT_dom"/>
</dbReference>
<reference evidence="2 3" key="1">
    <citation type="submission" date="2024-04" db="EMBL/GenBank/DDBJ databases">
        <authorList>
            <person name="Fracassetti M."/>
        </authorList>
    </citation>
    <scope>NUCLEOTIDE SEQUENCE [LARGE SCALE GENOMIC DNA]</scope>
</reference>
<protein>
    <recommendedName>
        <fullName evidence="1">Reverse transcriptase domain-containing protein</fullName>
    </recommendedName>
</protein>
<feature type="domain" description="Reverse transcriptase" evidence="1">
    <location>
        <begin position="1"/>
        <end position="254"/>
    </location>
</feature>
<dbReference type="PANTHER" id="PTHR33116">
    <property type="entry name" value="REVERSE TRANSCRIPTASE ZINC-BINDING DOMAIN-CONTAINING PROTEIN-RELATED-RELATED"/>
    <property type="match status" value="1"/>
</dbReference>
<evidence type="ECO:0000313" key="3">
    <source>
        <dbReference type="Proteomes" id="UP001497516"/>
    </source>
</evidence>
<evidence type="ECO:0000313" key="2">
    <source>
        <dbReference type="EMBL" id="CAL1383059.1"/>
    </source>
</evidence>
<keyword evidence="3" id="KW-1185">Reference proteome</keyword>
<dbReference type="Pfam" id="PF00078">
    <property type="entry name" value="RVT_1"/>
    <property type="match status" value="1"/>
</dbReference>
<sequence length="462" mass="53351">MEFRPISLCNVLYKLVSKVLANRLKEVLDKVIGCAQSTFVPGRIITNNIMAAFECFHSMKRKKERRKGFAAAKIDMAKAYDRVEWRFLEGIMGKMEFETRWISLMMMCVKSVEYLVLVNRHLSEAFLPERGLRQGDPLSPYLFLLCAEGLSSYTDKEVAEGRIHGLQPARGAPVVSHMFFADDSIFFFRATTQESLQLKRILHDYEPESGQLVNFQKSEVSFSKNIKPHGRLLVGGVLGMKTVEMHDKYLGLATEAGRSKKELFVELKDRIWKKLKGWKEKTMSAAAREVMIKSVAQAQLTYVMSVFRIPEGIIEEINNLMLNFWWDQRGSERRAHWVKNEELVLPKEEGGLGFRDLRGFNTALLAKQLWRLHKRPTSLAARIMKAKYHKKESVLEAVCGHNPSFIWRSITSAQDFFHSGLRWRIGNGTEVRIWGDKWIPMEQGWFVPSPPWVCQWIPMLES</sequence>
<dbReference type="PANTHER" id="PTHR33116:SF86">
    <property type="entry name" value="REVERSE TRANSCRIPTASE DOMAIN-CONTAINING PROTEIN"/>
    <property type="match status" value="1"/>
</dbReference>
<evidence type="ECO:0000259" key="1">
    <source>
        <dbReference type="PROSITE" id="PS50878"/>
    </source>
</evidence>
<accession>A0AAV2EAY7</accession>
<organism evidence="2 3">
    <name type="scientific">Linum trigynum</name>
    <dbReference type="NCBI Taxonomy" id="586398"/>
    <lineage>
        <taxon>Eukaryota</taxon>
        <taxon>Viridiplantae</taxon>
        <taxon>Streptophyta</taxon>
        <taxon>Embryophyta</taxon>
        <taxon>Tracheophyta</taxon>
        <taxon>Spermatophyta</taxon>
        <taxon>Magnoliopsida</taxon>
        <taxon>eudicotyledons</taxon>
        <taxon>Gunneridae</taxon>
        <taxon>Pentapetalae</taxon>
        <taxon>rosids</taxon>
        <taxon>fabids</taxon>
        <taxon>Malpighiales</taxon>
        <taxon>Linaceae</taxon>
        <taxon>Linum</taxon>
    </lineage>
</organism>
<gene>
    <name evidence="2" type="ORF">LTRI10_LOCUS24351</name>
</gene>
<dbReference type="InterPro" id="IPR043502">
    <property type="entry name" value="DNA/RNA_pol_sf"/>
</dbReference>
<dbReference type="CDD" id="cd01650">
    <property type="entry name" value="RT_nLTR_like"/>
    <property type="match status" value="1"/>
</dbReference>
<proteinExistence type="predicted"/>
<dbReference type="PROSITE" id="PS50878">
    <property type="entry name" value="RT_POL"/>
    <property type="match status" value="1"/>
</dbReference>
<name>A0AAV2EAY7_9ROSI</name>